<dbReference type="EMBL" id="LTDF01000076">
    <property type="protein sequence ID" value="KXT51154.1"/>
    <property type="molecule type" value="Genomic_DNA"/>
</dbReference>
<dbReference type="AlphaFoldDB" id="A0A139LIB6"/>
<dbReference type="Proteomes" id="UP000070319">
    <property type="component" value="Unassembled WGS sequence"/>
</dbReference>
<protein>
    <submittedName>
        <fullName evidence="1">Uncharacterized protein</fullName>
    </submittedName>
</protein>
<gene>
    <name evidence="1" type="ORF">HMPREF2531_02151</name>
</gene>
<proteinExistence type="predicted"/>
<reference evidence="1 2" key="1">
    <citation type="submission" date="2016-02" db="EMBL/GenBank/DDBJ databases">
        <authorList>
            <person name="Wen L."/>
            <person name="He K."/>
            <person name="Yang H."/>
        </authorList>
    </citation>
    <scope>NUCLEOTIDE SEQUENCE [LARGE SCALE GENOMIC DNA]</scope>
    <source>
        <strain evidence="1 2">KLE1704</strain>
    </source>
</reference>
<name>A0A139LIB6_9BACE</name>
<dbReference type="PATRIC" id="fig|329854.7.peg.2193"/>
<sequence>MQVALEVLPNKGVGRAYAKVIDDASSESLRTLFDEHISKMLKS</sequence>
<accession>A0A139LIB6</accession>
<comment type="caution">
    <text evidence="1">The sequence shown here is derived from an EMBL/GenBank/DDBJ whole genome shotgun (WGS) entry which is preliminary data.</text>
</comment>
<organism evidence="1">
    <name type="scientific">Bacteroides intestinalis</name>
    <dbReference type="NCBI Taxonomy" id="329854"/>
    <lineage>
        <taxon>Bacteria</taxon>
        <taxon>Pseudomonadati</taxon>
        <taxon>Bacteroidota</taxon>
        <taxon>Bacteroidia</taxon>
        <taxon>Bacteroidales</taxon>
        <taxon>Bacteroidaceae</taxon>
        <taxon>Bacteroides</taxon>
    </lineage>
</organism>
<evidence type="ECO:0000313" key="2">
    <source>
        <dbReference type="Proteomes" id="UP000070319"/>
    </source>
</evidence>
<evidence type="ECO:0000313" key="1">
    <source>
        <dbReference type="EMBL" id="KXT51154.1"/>
    </source>
</evidence>